<name>A0A7V9ZA89_9BACL</name>
<dbReference type="EMBL" id="JACDUT010000022">
    <property type="protein sequence ID" value="MBA2876919.1"/>
    <property type="molecule type" value="Genomic_DNA"/>
</dbReference>
<accession>A0A7V9ZA89</accession>
<reference evidence="1 2" key="1">
    <citation type="submission" date="2020-07" db="EMBL/GenBank/DDBJ databases">
        <title>Genomic Encyclopedia of Type Strains, Phase IV (KMG-IV): sequencing the most valuable type-strain genomes for metagenomic binning, comparative biology and taxonomic classification.</title>
        <authorList>
            <person name="Goeker M."/>
        </authorList>
    </citation>
    <scope>NUCLEOTIDE SEQUENCE [LARGE SCALE GENOMIC DNA]</scope>
    <source>
        <strain evidence="1 2">DSM 15730</strain>
    </source>
</reference>
<evidence type="ECO:0000313" key="1">
    <source>
        <dbReference type="EMBL" id="MBA2876919.1"/>
    </source>
</evidence>
<dbReference type="AlphaFoldDB" id="A0A7V9ZA89"/>
<sequence>MNNEIVNYVEIINSIREWLLNQGSFGEVLLDQIDREIEEQLINDNNENSFIKGQLSFDNFFLLDEENLQLDILDLHIKVIKEFLVILPSCWDEINNTLKTIDESISIHFIFSESISQNSEFENKNYKYKLITATKQDVFPVNIDEIKENIIKVERIIKELKQVSK</sequence>
<protein>
    <submittedName>
        <fullName evidence="1">Uncharacterized protein</fullName>
    </submittedName>
</protein>
<dbReference type="RefSeq" id="WP_181557565.1">
    <property type="nucleotide sequence ID" value="NZ_JACDUT010000022.1"/>
</dbReference>
<dbReference type="Proteomes" id="UP000523087">
    <property type="component" value="Unassembled WGS sequence"/>
</dbReference>
<comment type="caution">
    <text evidence="1">The sequence shown here is derived from an EMBL/GenBank/DDBJ whole genome shotgun (WGS) entry which is preliminary data.</text>
</comment>
<gene>
    <name evidence="1" type="ORF">HNR31_003759</name>
</gene>
<evidence type="ECO:0000313" key="2">
    <source>
        <dbReference type="Proteomes" id="UP000523087"/>
    </source>
</evidence>
<proteinExistence type="predicted"/>
<organism evidence="1 2">
    <name type="scientific">Thermaerobacillus caldiproteolyticus</name>
    <dbReference type="NCBI Taxonomy" id="247480"/>
    <lineage>
        <taxon>Bacteria</taxon>
        <taxon>Bacillati</taxon>
        <taxon>Bacillota</taxon>
        <taxon>Bacilli</taxon>
        <taxon>Bacillales</taxon>
        <taxon>Anoxybacillaceae</taxon>
        <taxon>Thermaerobacillus</taxon>
    </lineage>
</organism>
<keyword evidence="2" id="KW-1185">Reference proteome</keyword>